<dbReference type="GO" id="GO:0009813">
    <property type="term" value="P:flavonoid biosynthetic process"/>
    <property type="evidence" value="ECO:0007669"/>
    <property type="project" value="UniProtKB-KW"/>
</dbReference>
<dbReference type="PANTHER" id="PTHR11926">
    <property type="entry name" value="GLUCOSYL/GLUCURONOSYL TRANSFERASES"/>
    <property type="match status" value="1"/>
</dbReference>
<evidence type="ECO:0000256" key="2">
    <source>
        <dbReference type="ARBA" id="ARBA00022679"/>
    </source>
</evidence>
<gene>
    <name evidence="5" type="ORF">TEA_018081</name>
</gene>
<dbReference type="SUPFAM" id="SSF53756">
    <property type="entry name" value="UDP-Glycosyltransferase/glycogen phosphorylase"/>
    <property type="match status" value="1"/>
</dbReference>
<keyword evidence="4" id="KW-0328">Glycosyltransferase</keyword>
<dbReference type="PROSITE" id="PS00375">
    <property type="entry name" value="UDPGT"/>
    <property type="match status" value="1"/>
</dbReference>
<keyword evidence="3" id="KW-0284">Flavonoid biosynthesis</keyword>
<protein>
    <submittedName>
        <fullName evidence="5">Uncharacterized protein</fullName>
    </submittedName>
</protein>
<dbReference type="GO" id="GO:0080043">
    <property type="term" value="F:quercetin 3-O-glucosyltransferase activity"/>
    <property type="evidence" value="ECO:0007669"/>
    <property type="project" value="TreeGrafter"/>
</dbReference>
<keyword evidence="2 4" id="KW-0808">Transferase</keyword>
<evidence type="ECO:0000313" key="6">
    <source>
        <dbReference type="Proteomes" id="UP000306102"/>
    </source>
</evidence>
<dbReference type="InterPro" id="IPR035595">
    <property type="entry name" value="UDP_glycos_trans_CS"/>
</dbReference>
<comment type="caution">
    <text evidence="5">The sequence shown here is derived from an EMBL/GenBank/DDBJ whole genome shotgun (WGS) entry which is preliminary data.</text>
</comment>
<evidence type="ECO:0000256" key="1">
    <source>
        <dbReference type="ARBA" id="ARBA00009995"/>
    </source>
</evidence>
<evidence type="ECO:0000256" key="3">
    <source>
        <dbReference type="ARBA" id="ARBA00023241"/>
    </source>
</evidence>
<reference evidence="5 6" key="1">
    <citation type="journal article" date="2018" name="Proc. Natl. Acad. Sci. U.S.A.">
        <title>Draft genome sequence of Camellia sinensis var. sinensis provides insights into the evolution of the tea genome and tea quality.</title>
        <authorList>
            <person name="Wei C."/>
            <person name="Yang H."/>
            <person name="Wang S."/>
            <person name="Zhao J."/>
            <person name="Liu C."/>
            <person name="Gao L."/>
            <person name="Xia E."/>
            <person name="Lu Y."/>
            <person name="Tai Y."/>
            <person name="She G."/>
            <person name="Sun J."/>
            <person name="Cao H."/>
            <person name="Tong W."/>
            <person name="Gao Q."/>
            <person name="Li Y."/>
            <person name="Deng W."/>
            <person name="Jiang X."/>
            <person name="Wang W."/>
            <person name="Chen Q."/>
            <person name="Zhang S."/>
            <person name="Li H."/>
            <person name="Wu J."/>
            <person name="Wang P."/>
            <person name="Li P."/>
            <person name="Shi C."/>
            <person name="Zheng F."/>
            <person name="Jian J."/>
            <person name="Huang B."/>
            <person name="Shan D."/>
            <person name="Shi M."/>
            <person name="Fang C."/>
            <person name="Yue Y."/>
            <person name="Li F."/>
            <person name="Li D."/>
            <person name="Wei S."/>
            <person name="Han B."/>
            <person name="Jiang C."/>
            <person name="Yin Y."/>
            <person name="Xia T."/>
            <person name="Zhang Z."/>
            <person name="Bennetzen J.L."/>
            <person name="Zhao S."/>
            <person name="Wan X."/>
        </authorList>
    </citation>
    <scope>NUCLEOTIDE SEQUENCE [LARGE SCALE GENOMIC DNA]</scope>
    <source>
        <strain evidence="6">cv. Shuchazao</strain>
        <tissue evidence="5">Leaf</tissue>
    </source>
</reference>
<dbReference type="InterPro" id="IPR002213">
    <property type="entry name" value="UDP_glucos_trans"/>
</dbReference>
<dbReference type="PANTHER" id="PTHR11926:SF727">
    <property type="entry name" value="UDP-GLYCOSYLTRANSFERASE 74B1"/>
    <property type="match status" value="1"/>
</dbReference>
<dbReference type="Pfam" id="PF00201">
    <property type="entry name" value="UDPGT"/>
    <property type="match status" value="1"/>
</dbReference>
<keyword evidence="6" id="KW-1185">Reference proteome</keyword>
<comment type="similarity">
    <text evidence="1 4">Belongs to the UDP-glycosyltransferase family.</text>
</comment>
<proteinExistence type="inferred from homology"/>
<evidence type="ECO:0000313" key="5">
    <source>
        <dbReference type="EMBL" id="THG11912.1"/>
    </source>
</evidence>
<dbReference type="Gene3D" id="3.40.50.2000">
    <property type="entry name" value="Glycogen Phosphorylase B"/>
    <property type="match status" value="2"/>
</dbReference>
<organism evidence="5 6">
    <name type="scientific">Camellia sinensis var. sinensis</name>
    <name type="common">China tea</name>
    <dbReference type="NCBI Taxonomy" id="542762"/>
    <lineage>
        <taxon>Eukaryota</taxon>
        <taxon>Viridiplantae</taxon>
        <taxon>Streptophyta</taxon>
        <taxon>Embryophyta</taxon>
        <taxon>Tracheophyta</taxon>
        <taxon>Spermatophyta</taxon>
        <taxon>Magnoliopsida</taxon>
        <taxon>eudicotyledons</taxon>
        <taxon>Gunneridae</taxon>
        <taxon>Pentapetalae</taxon>
        <taxon>asterids</taxon>
        <taxon>Ericales</taxon>
        <taxon>Theaceae</taxon>
        <taxon>Camellia</taxon>
    </lineage>
</organism>
<dbReference type="GO" id="GO:0080044">
    <property type="term" value="F:quercetin 7-O-glucosyltransferase activity"/>
    <property type="evidence" value="ECO:0007669"/>
    <property type="project" value="TreeGrafter"/>
</dbReference>
<dbReference type="CDD" id="cd03784">
    <property type="entry name" value="GT1_Gtf-like"/>
    <property type="match status" value="1"/>
</dbReference>
<accession>A0A4S4E792</accession>
<dbReference type="Proteomes" id="UP000306102">
    <property type="component" value="Unassembled WGS sequence"/>
</dbReference>
<dbReference type="EMBL" id="SDRB02006907">
    <property type="protein sequence ID" value="THG11912.1"/>
    <property type="molecule type" value="Genomic_DNA"/>
</dbReference>
<evidence type="ECO:0000256" key="4">
    <source>
        <dbReference type="RuleBase" id="RU003718"/>
    </source>
</evidence>
<name>A0A4S4E792_CAMSN</name>
<dbReference type="AlphaFoldDB" id="A0A4S4E792"/>
<sequence length="306" mass="34293">MKEEELPLMMRGMPPMNLVDLPSFVQAPESNPAYLAMQLTQYSNLDKADWVFGNSFEELEGQVVKNVWELWPGKLIGPMIPSAYLDQRIEDDKGYGASLWKPLSSECAKWLETKSSQSVIYVSFGSMVSLTEEQMEEMAWGLKGSNLDFIWVVRESEITKLPSEFIDLTTSGKGLIVTWCNQLEMLAHEAIGCFVTHCGWNSTLEGLGLGVPMVGVPKWADQLTNAKFIEEIWGVGVRAKGDEKGIVRREELMGRLKEVMGGERSVEIRKNACKWKELAKEAISEGGSSDKSIDEFVEHLKCGNEK</sequence>
<dbReference type="FunFam" id="3.40.50.2000:FF:000019">
    <property type="entry name" value="Glycosyltransferase"/>
    <property type="match status" value="1"/>
</dbReference>